<dbReference type="AlphaFoldDB" id="A0A9X6Z4G3"/>
<organism evidence="1 2">
    <name type="scientific">Bacillus thuringiensis</name>
    <dbReference type="NCBI Taxonomy" id="1428"/>
    <lineage>
        <taxon>Bacteria</taxon>
        <taxon>Bacillati</taxon>
        <taxon>Bacillota</taxon>
        <taxon>Bacilli</taxon>
        <taxon>Bacillales</taxon>
        <taxon>Bacillaceae</taxon>
        <taxon>Bacillus</taxon>
        <taxon>Bacillus cereus group</taxon>
    </lineage>
</organism>
<comment type="caution">
    <text evidence="1">The sequence shown here is derived from an EMBL/GenBank/DDBJ whole genome shotgun (WGS) entry which is preliminary data.</text>
</comment>
<proteinExistence type="predicted"/>
<accession>A0A9X6Z4G3</accession>
<name>A0A9X6Z4G3_BACTU</name>
<dbReference type="Proteomes" id="UP000220397">
    <property type="component" value="Unassembled WGS sequence"/>
</dbReference>
<gene>
    <name evidence="1" type="ORF">CN398_12765</name>
</gene>
<protein>
    <submittedName>
        <fullName evidence="1">Uncharacterized protein</fullName>
    </submittedName>
</protein>
<evidence type="ECO:0000313" key="1">
    <source>
        <dbReference type="EMBL" id="PFB07309.1"/>
    </source>
</evidence>
<dbReference type="InterPro" id="IPR046905">
    <property type="entry name" value="ABC-3C_MC1"/>
</dbReference>
<dbReference type="RefSeq" id="WP_042596006.1">
    <property type="nucleotide sequence ID" value="NZ_CP014847.1"/>
</dbReference>
<evidence type="ECO:0000313" key="2">
    <source>
        <dbReference type="Proteomes" id="UP000220397"/>
    </source>
</evidence>
<reference evidence="1 2" key="1">
    <citation type="submission" date="2017-09" db="EMBL/GenBank/DDBJ databases">
        <title>Large-scale bioinformatics analysis of Bacillus genomes uncovers conserved roles of natural products in bacterial physiology.</title>
        <authorList>
            <consortium name="Agbiome Team Llc"/>
            <person name="Bleich R.M."/>
            <person name="Kirk G.J."/>
            <person name="Santa Maria K.C."/>
            <person name="Allen S.E."/>
            <person name="Farag S."/>
            <person name="Shank E.A."/>
            <person name="Bowers A."/>
        </authorList>
    </citation>
    <scope>NUCLEOTIDE SEQUENCE [LARGE SCALE GENOMIC DNA]</scope>
    <source>
        <strain evidence="1 2">AFS015413</strain>
    </source>
</reference>
<dbReference type="Pfam" id="PF20289">
    <property type="entry name" value="MComp1"/>
    <property type="match status" value="1"/>
</dbReference>
<sequence>MSNFNRVHNRLIQKNFTTLENEEVEREGFSLYVNETISVFLKQIHTELELENIKFYSNQIRLILLEQGKNIYNSYLIICADKEMDYEKFYMIERNNIVLRKYVVRDENDLNRIPFLDNTIDEGINKPDALQETECTEEVKRVLSLVKQHDGENIKLKDNQIEEIVNYLMQGMDINYEN</sequence>
<dbReference type="EMBL" id="NTUS01000037">
    <property type="protein sequence ID" value="PFB07309.1"/>
    <property type="molecule type" value="Genomic_DNA"/>
</dbReference>